<feature type="site" description="Could be important to modulate the pK values of the two catalytic cysteine residues" evidence="9">
    <location>
        <position position="198"/>
    </location>
</feature>
<dbReference type="GO" id="GO:0005829">
    <property type="term" value="C:cytosol"/>
    <property type="evidence" value="ECO:0007669"/>
    <property type="project" value="TreeGrafter"/>
</dbReference>
<gene>
    <name evidence="9" type="primary">dapF</name>
    <name evidence="11" type="ORF">H8S62_10915</name>
</gene>
<evidence type="ECO:0000256" key="1">
    <source>
        <dbReference type="ARBA" id="ARBA00005196"/>
    </source>
</evidence>
<feature type="active site" evidence="10">
    <location>
        <position position="71"/>
    </location>
</feature>
<evidence type="ECO:0000313" key="11">
    <source>
        <dbReference type="EMBL" id="MBC5737516.1"/>
    </source>
</evidence>
<evidence type="ECO:0000256" key="7">
    <source>
        <dbReference type="ARBA" id="ARBA00023235"/>
    </source>
</evidence>
<evidence type="ECO:0000256" key="10">
    <source>
        <dbReference type="PROSITE-ProRule" id="PRU10125"/>
    </source>
</evidence>
<keyword evidence="12" id="KW-1185">Reference proteome</keyword>
<feature type="binding site" evidence="9">
    <location>
        <begin position="72"/>
        <end position="73"/>
    </location>
    <ligand>
        <name>substrate</name>
    </ligand>
</feature>
<feature type="active site" description="Proton donor" evidence="9">
    <location>
        <position position="71"/>
    </location>
</feature>
<evidence type="ECO:0000256" key="6">
    <source>
        <dbReference type="ARBA" id="ARBA00023154"/>
    </source>
</evidence>
<comment type="function">
    <text evidence="9">Catalyzes the stereoinversion of LL-2,6-diaminopimelate (L,L-DAP) to meso-diaminopimelate (meso-DAP), a precursor of L-lysine and an essential component of the bacterial peptidoglycan.</text>
</comment>
<reference evidence="11" key="1">
    <citation type="submission" date="2020-08" db="EMBL/GenBank/DDBJ databases">
        <title>Genome public.</title>
        <authorList>
            <person name="Liu C."/>
            <person name="Sun Q."/>
        </authorList>
    </citation>
    <scope>NUCLEOTIDE SEQUENCE</scope>
    <source>
        <strain evidence="11">NSJ-52</strain>
    </source>
</reference>
<dbReference type="EMBL" id="JACOPQ010000008">
    <property type="protein sequence ID" value="MBC5737516.1"/>
    <property type="molecule type" value="Genomic_DNA"/>
</dbReference>
<dbReference type="EC" id="5.1.1.7" evidence="3 9"/>
<dbReference type="FunFam" id="3.10.310.10:FF:000001">
    <property type="entry name" value="Diaminopimelate epimerase"/>
    <property type="match status" value="1"/>
</dbReference>
<dbReference type="Proteomes" id="UP000607645">
    <property type="component" value="Unassembled WGS sequence"/>
</dbReference>
<feature type="binding site" evidence="9">
    <location>
        <position position="11"/>
    </location>
    <ligand>
        <name>substrate</name>
    </ligand>
</feature>
<organism evidence="11 12">
    <name type="scientific">Lawsonibacter faecis</name>
    <dbReference type="NCBI Taxonomy" id="2763052"/>
    <lineage>
        <taxon>Bacteria</taxon>
        <taxon>Bacillati</taxon>
        <taxon>Bacillota</taxon>
        <taxon>Clostridia</taxon>
        <taxon>Eubacteriales</taxon>
        <taxon>Oscillospiraceae</taxon>
        <taxon>Lawsonibacter</taxon>
    </lineage>
</organism>
<dbReference type="HAMAP" id="MF_00197">
    <property type="entry name" value="DAP_epimerase"/>
    <property type="match status" value="1"/>
</dbReference>
<dbReference type="UniPathway" id="UPA00034">
    <property type="reaction ID" value="UER00025"/>
</dbReference>
<sequence>MRFTKMQGLGNDYVYLDCTKETPGNLPGLAVRLSDRHFGVGSDGLICIFPSRRADFRMRMFNADGSEGEMCGNGIRCVGKYVYEKGLANRTELTVETLAGVKRLTLHARDGAVETVTVDMGEPAPAPPRTLTVRGREWEVIPISVGNPHIVTYLTGVDGLELAALGPEFERHPAFPERTNTEFVEVVSPDRLKMRVWERGSGETLACGTGACAVLCASALSGRSGRAATVQLRGGDLDIRWDIADNHIYMTGPAVTVFEGQFN</sequence>
<proteinExistence type="inferred from homology"/>
<comment type="catalytic activity">
    <reaction evidence="8 9">
        <text>(2S,6S)-2,6-diaminopimelate = meso-2,6-diaminopimelate</text>
        <dbReference type="Rhea" id="RHEA:15393"/>
        <dbReference type="ChEBI" id="CHEBI:57609"/>
        <dbReference type="ChEBI" id="CHEBI:57791"/>
        <dbReference type="EC" id="5.1.1.7"/>
    </reaction>
</comment>
<keyword evidence="7 9" id="KW-0413">Isomerase</keyword>
<comment type="caution">
    <text evidence="11">The sequence shown here is derived from an EMBL/GenBank/DDBJ whole genome shotgun (WGS) entry which is preliminary data.</text>
</comment>
<dbReference type="GO" id="GO:0009089">
    <property type="term" value="P:lysine biosynthetic process via diaminopimelate"/>
    <property type="evidence" value="ECO:0007669"/>
    <property type="project" value="UniProtKB-UniRule"/>
</dbReference>
<dbReference type="InterPro" id="IPR018510">
    <property type="entry name" value="DAP_epimerase_AS"/>
</dbReference>
<dbReference type="InterPro" id="IPR001653">
    <property type="entry name" value="DAP_epimerase_DapF"/>
</dbReference>
<keyword evidence="5 9" id="KW-0028">Amino-acid biosynthesis</keyword>
<dbReference type="AlphaFoldDB" id="A0A8J6JDI5"/>
<dbReference type="SUPFAM" id="SSF54506">
    <property type="entry name" value="Diaminopimelate epimerase-like"/>
    <property type="match status" value="1"/>
</dbReference>
<dbReference type="Pfam" id="PF01678">
    <property type="entry name" value="DAP_epimerase"/>
    <property type="match status" value="2"/>
</dbReference>
<dbReference type="Gene3D" id="3.10.310.10">
    <property type="entry name" value="Diaminopimelate Epimerase, Chain A, domain 1"/>
    <property type="match status" value="2"/>
</dbReference>
<dbReference type="RefSeq" id="WP_186919461.1">
    <property type="nucleotide sequence ID" value="NZ_JACOPQ010000008.1"/>
</dbReference>
<comment type="subunit">
    <text evidence="9">Homodimer.</text>
</comment>
<feature type="active site" description="Proton acceptor" evidence="9">
    <location>
        <position position="207"/>
    </location>
</feature>
<dbReference type="NCBIfam" id="TIGR00652">
    <property type="entry name" value="DapF"/>
    <property type="match status" value="1"/>
</dbReference>
<evidence type="ECO:0000256" key="8">
    <source>
        <dbReference type="ARBA" id="ARBA00051712"/>
    </source>
</evidence>
<evidence type="ECO:0000256" key="4">
    <source>
        <dbReference type="ARBA" id="ARBA00022490"/>
    </source>
</evidence>
<feature type="binding site" evidence="9">
    <location>
        <position position="147"/>
    </location>
    <ligand>
        <name>substrate</name>
    </ligand>
</feature>
<protein>
    <recommendedName>
        <fullName evidence="3 9">Diaminopimelate epimerase</fullName>
        <shortName evidence="9">DAP epimerase</shortName>
        <ecNumber evidence="3 9">5.1.1.7</ecNumber>
    </recommendedName>
    <alternativeName>
        <fullName evidence="9">PLP-independent amino acid racemase</fullName>
    </alternativeName>
</protein>
<comment type="caution">
    <text evidence="9">Lacks conserved residue(s) required for the propagation of feature annotation.</text>
</comment>
<dbReference type="PANTHER" id="PTHR31689">
    <property type="entry name" value="DIAMINOPIMELATE EPIMERASE, CHLOROPLASTIC"/>
    <property type="match status" value="1"/>
</dbReference>
<evidence type="ECO:0000256" key="9">
    <source>
        <dbReference type="HAMAP-Rule" id="MF_00197"/>
    </source>
</evidence>
<keyword evidence="4 9" id="KW-0963">Cytoplasm</keyword>
<evidence type="ECO:0000256" key="2">
    <source>
        <dbReference type="ARBA" id="ARBA00010219"/>
    </source>
</evidence>
<evidence type="ECO:0000256" key="5">
    <source>
        <dbReference type="ARBA" id="ARBA00022605"/>
    </source>
</evidence>
<name>A0A8J6JDI5_9FIRM</name>
<feature type="site" description="Could be important to modulate the pK values of the two catalytic cysteine residues" evidence="9">
    <location>
        <position position="149"/>
    </location>
</feature>
<dbReference type="PANTHER" id="PTHR31689:SF0">
    <property type="entry name" value="DIAMINOPIMELATE EPIMERASE"/>
    <property type="match status" value="1"/>
</dbReference>
<feature type="binding site" evidence="9">
    <location>
        <begin position="198"/>
        <end position="199"/>
    </location>
    <ligand>
        <name>substrate</name>
    </ligand>
</feature>
<feature type="binding site" evidence="9">
    <location>
        <position position="180"/>
    </location>
    <ligand>
        <name>substrate</name>
    </ligand>
</feature>
<dbReference type="GO" id="GO:0008837">
    <property type="term" value="F:diaminopimelate epimerase activity"/>
    <property type="evidence" value="ECO:0007669"/>
    <property type="project" value="UniProtKB-UniRule"/>
</dbReference>
<dbReference type="PROSITE" id="PS01326">
    <property type="entry name" value="DAP_EPIMERASE"/>
    <property type="match status" value="1"/>
</dbReference>
<keyword evidence="6 9" id="KW-0457">Lysine biosynthesis</keyword>
<comment type="similarity">
    <text evidence="2 9">Belongs to the diaminopimelate epimerase family.</text>
</comment>
<comment type="pathway">
    <text evidence="1 9">Amino-acid biosynthesis; L-lysine biosynthesis via DAP pathway; DL-2,6-diaminopimelate from LL-2,6-diaminopimelate: step 1/1.</text>
</comment>
<evidence type="ECO:0000313" key="12">
    <source>
        <dbReference type="Proteomes" id="UP000607645"/>
    </source>
</evidence>
<feature type="binding site" evidence="9">
    <location>
        <position position="62"/>
    </location>
    <ligand>
        <name>substrate</name>
    </ligand>
</feature>
<feature type="binding site" evidence="9">
    <location>
        <begin position="208"/>
        <end position="209"/>
    </location>
    <ligand>
        <name>substrate</name>
    </ligand>
</feature>
<evidence type="ECO:0000256" key="3">
    <source>
        <dbReference type="ARBA" id="ARBA00013080"/>
    </source>
</evidence>
<accession>A0A8J6JDI5</accession>
<comment type="subcellular location">
    <subcellularLocation>
        <location evidence="9">Cytoplasm</location>
    </subcellularLocation>
</comment>